<feature type="transmembrane region" description="Helical" evidence="2">
    <location>
        <begin position="109"/>
        <end position="139"/>
    </location>
</feature>
<feature type="transmembrane region" description="Helical" evidence="2">
    <location>
        <begin position="68"/>
        <end position="88"/>
    </location>
</feature>
<feature type="region of interest" description="Disordered" evidence="1">
    <location>
        <begin position="1"/>
        <end position="32"/>
    </location>
</feature>
<name>A0A931E4K0_9CORY</name>
<organism evidence="3 4">
    <name type="scientific">Corynebacterium aquatimens</name>
    <dbReference type="NCBI Taxonomy" id="1190508"/>
    <lineage>
        <taxon>Bacteria</taxon>
        <taxon>Bacillati</taxon>
        <taxon>Actinomycetota</taxon>
        <taxon>Actinomycetes</taxon>
        <taxon>Mycobacteriales</taxon>
        <taxon>Corynebacteriaceae</taxon>
        <taxon>Corynebacterium</taxon>
    </lineage>
</organism>
<accession>A0A931E4K0</accession>
<dbReference type="InterPro" id="IPR021517">
    <property type="entry name" value="DUF3180"/>
</dbReference>
<evidence type="ECO:0008006" key="5">
    <source>
        <dbReference type="Google" id="ProtNLM"/>
    </source>
</evidence>
<feature type="transmembrane region" description="Helical" evidence="2">
    <location>
        <begin position="151"/>
        <end position="171"/>
    </location>
</feature>
<dbReference type="RefSeq" id="WP_331273448.1">
    <property type="nucleotide sequence ID" value="NZ_CP046980.1"/>
</dbReference>
<dbReference type="AlphaFoldDB" id="A0A931E4K0"/>
<comment type="caution">
    <text evidence="3">The sequence shown here is derived from an EMBL/GenBank/DDBJ whole genome shotgun (WGS) entry which is preliminary data.</text>
</comment>
<keyword evidence="2" id="KW-0812">Transmembrane</keyword>
<feature type="transmembrane region" description="Helical" evidence="2">
    <location>
        <begin position="38"/>
        <end position="56"/>
    </location>
</feature>
<reference evidence="3" key="1">
    <citation type="submission" date="2020-11" db="EMBL/GenBank/DDBJ databases">
        <title>Sequencing the genomes of 1000 actinobacteria strains.</title>
        <authorList>
            <person name="Klenk H.-P."/>
        </authorList>
    </citation>
    <scope>NUCLEOTIDE SEQUENCE</scope>
    <source>
        <strain evidence="3">DSM 45632</strain>
    </source>
</reference>
<protein>
    <recommendedName>
        <fullName evidence="5">DUF3180 domain-containing protein</fullName>
    </recommendedName>
</protein>
<keyword evidence="2" id="KW-0472">Membrane</keyword>
<proteinExistence type="predicted"/>
<gene>
    <name evidence="3" type="ORF">IW254_001312</name>
</gene>
<keyword evidence="2" id="KW-1133">Transmembrane helix</keyword>
<keyword evidence="4" id="KW-1185">Reference proteome</keyword>
<sequence>MTPSRHPQPEPQRDPHRDPQPDPRPEPRLGPRMSRTSITALIAVAGFFAAAALILLRRFYGVLNTVTFMYSLPLWFMAVLCVFLAFVVKRRREQGRVGLDRSQLNPMMVANYLATAQACAWAGAIFGGLYVGLLVWIVPKISSLDAAGADLPGAIAGAVGAVALTAAALFLEKSCEVTPPTEGEPTA</sequence>
<evidence type="ECO:0000313" key="4">
    <source>
        <dbReference type="Proteomes" id="UP000658613"/>
    </source>
</evidence>
<evidence type="ECO:0000256" key="2">
    <source>
        <dbReference type="SAM" id="Phobius"/>
    </source>
</evidence>
<dbReference type="EMBL" id="JADOUE010000001">
    <property type="protein sequence ID" value="MBG6122343.1"/>
    <property type="molecule type" value="Genomic_DNA"/>
</dbReference>
<dbReference type="Proteomes" id="UP000658613">
    <property type="component" value="Unassembled WGS sequence"/>
</dbReference>
<dbReference type="Pfam" id="PF11377">
    <property type="entry name" value="DUF3180"/>
    <property type="match status" value="1"/>
</dbReference>
<evidence type="ECO:0000313" key="3">
    <source>
        <dbReference type="EMBL" id="MBG6122343.1"/>
    </source>
</evidence>
<evidence type="ECO:0000256" key="1">
    <source>
        <dbReference type="SAM" id="MobiDB-lite"/>
    </source>
</evidence>
<feature type="compositionally biased region" description="Basic and acidic residues" evidence="1">
    <location>
        <begin position="7"/>
        <end position="29"/>
    </location>
</feature>